<dbReference type="Proteomes" id="UP000008743">
    <property type="component" value="Unassembled WGS sequence"/>
</dbReference>
<dbReference type="GO" id="GO:0005634">
    <property type="term" value="C:nucleus"/>
    <property type="evidence" value="ECO:0007669"/>
    <property type="project" value="UniProtKB-SubCell"/>
</dbReference>
<keyword evidence="5" id="KW-1185">Reference proteome</keyword>
<dbReference type="InterPro" id="IPR009360">
    <property type="entry name" value="Isy1"/>
</dbReference>
<organism evidence="4 5">
    <name type="scientific">Capsaspora owczarzaki (strain ATCC 30864)</name>
    <dbReference type="NCBI Taxonomy" id="595528"/>
    <lineage>
        <taxon>Eukaryota</taxon>
        <taxon>Filasterea</taxon>
        <taxon>Capsaspora</taxon>
    </lineage>
</organism>
<dbReference type="Pfam" id="PF06246">
    <property type="entry name" value="Isy1"/>
    <property type="match status" value="1"/>
</dbReference>
<dbReference type="EMBL" id="KE346362">
    <property type="protein sequence ID" value="KJE91216.1"/>
    <property type="molecule type" value="Genomic_DNA"/>
</dbReference>
<name>A0A0D2U7Z8_CAPO3</name>
<accession>A0A0D2U7Z8</accession>
<dbReference type="PhylomeDB" id="A0A0D2U7Z8"/>
<dbReference type="SUPFAM" id="SSF140102">
    <property type="entry name" value="ISY1 domain-like"/>
    <property type="match status" value="1"/>
</dbReference>
<dbReference type="GO" id="GO:0000350">
    <property type="term" value="P:generation of catalytic spliceosome for second transesterification step"/>
    <property type="evidence" value="ECO:0007669"/>
    <property type="project" value="InterPro"/>
</dbReference>
<dbReference type="PANTHER" id="PTHR13021">
    <property type="entry name" value="PRE-MRNA-SPLICING FACTOR ISY1"/>
    <property type="match status" value="1"/>
</dbReference>
<dbReference type="InterPro" id="IPR029012">
    <property type="entry name" value="Helix_hairpin_bin_sf"/>
</dbReference>
<dbReference type="OrthoDB" id="1739576at2759"/>
<comment type="subcellular location">
    <subcellularLocation>
        <location evidence="1">Nucleus</location>
    </subcellularLocation>
</comment>
<evidence type="ECO:0000256" key="3">
    <source>
        <dbReference type="ARBA" id="ARBA00023242"/>
    </source>
</evidence>
<proteinExistence type="inferred from homology"/>
<keyword evidence="3" id="KW-0539">Nucleus</keyword>
<sequence>MHKRPARNEEKAQSMLNRFRALQQAELKGPKPKRPFYATDCNSIGEAEKWRLEVMSEVSKKVSQIQNAALGEFKLRDLNDEINKLLREKRHWQDRIIELGGKDYFKIGPRMLDHEGKEVPGARGYKYFGAAKDLPGVRELFAAATTQTTRRTRAELHKDVDADYYGYRDDDDGTLIPLEQEAEAQAIAEAVQQWEAKNNQRATAMAIDNEDDDDNDDTNIYKQAVASGSMFGKAGAEDDELDGALDSRKPEVFVAHVAVPTQADVEKLLVERKKQELLQRFAAKS</sequence>
<reference evidence="5" key="1">
    <citation type="submission" date="2011-02" db="EMBL/GenBank/DDBJ databases">
        <title>The Genome Sequence of Capsaspora owczarzaki ATCC 30864.</title>
        <authorList>
            <person name="Russ C."/>
            <person name="Cuomo C."/>
            <person name="Burger G."/>
            <person name="Gray M.W."/>
            <person name="Holland P.W.H."/>
            <person name="King N."/>
            <person name="Lang F.B.F."/>
            <person name="Roger A.J."/>
            <person name="Ruiz-Trillo I."/>
            <person name="Young S.K."/>
            <person name="Zeng Q."/>
            <person name="Gargeya S."/>
            <person name="Alvarado L."/>
            <person name="Berlin A."/>
            <person name="Chapman S.B."/>
            <person name="Chen Z."/>
            <person name="Freedman E."/>
            <person name="Gellesch M."/>
            <person name="Goldberg J."/>
            <person name="Griggs A."/>
            <person name="Gujja S."/>
            <person name="Heilman E."/>
            <person name="Heiman D."/>
            <person name="Howarth C."/>
            <person name="Mehta T."/>
            <person name="Neiman D."/>
            <person name="Pearson M."/>
            <person name="Roberts A."/>
            <person name="Saif S."/>
            <person name="Shea T."/>
            <person name="Shenoy N."/>
            <person name="Sisk P."/>
            <person name="Stolte C."/>
            <person name="Sykes S."/>
            <person name="White J."/>
            <person name="Yandava C."/>
            <person name="Haas B."/>
            <person name="Nusbaum C."/>
            <person name="Birren B."/>
        </authorList>
    </citation>
    <scope>NUCLEOTIDE SEQUENCE</scope>
    <source>
        <strain evidence="5">ATCC 30864</strain>
    </source>
</reference>
<comment type="similarity">
    <text evidence="2">Belongs to the ISY1 family.</text>
</comment>
<dbReference type="InParanoid" id="A0A0D2U7Z8"/>
<evidence type="ECO:0000313" key="4">
    <source>
        <dbReference type="EMBL" id="KJE91216.1"/>
    </source>
</evidence>
<dbReference type="FunFam" id="1.10.287.660:FF:000001">
    <property type="entry name" value="pre-mRNA-splicing factor ISY1 homolog"/>
    <property type="match status" value="1"/>
</dbReference>
<dbReference type="FunCoup" id="A0A0D2U7Z8">
    <property type="interactions" value="512"/>
</dbReference>
<dbReference type="InterPro" id="IPR037200">
    <property type="entry name" value="Isy1_sf"/>
</dbReference>
<evidence type="ECO:0000256" key="2">
    <source>
        <dbReference type="ARBA" id="ARBA00007002"/>
    </source>
</evidence>
<dbReference type="eggNOG" id="KOG3068">
    <property type="taxonomic scope" value="Eukaryota"/>
</dbReference>
<evidence type="ECO:0000313" key="5">
    <source>
        <dbReference type="Proteomes" id="UP000008743"/>
    </source>
</evidence>
<dbReference type="Gene3D" id="1.10.287.660">
    <property type="entry name" value="Helix hairpin bin"/>
    <property type="match status" value="1"/>
</dbReference>
<dbReference type="AlphaFoldDB" id="A0A0D2U7Z8"/>
<gene>
    <name evidence="4" type="ORF">CAOG_002380</name>
</gene>
<evidence type="ECO:0000256" key="1">
    <source>
        <dbReference type="ARBA" id="ARBA00004123"/>
    </source>
</evidence>
<protein>
    <submittedName>
        <fullName evidence="4">Pre-mRNA-splicing factor ISY1</fullName>
    </submittedName>
</protein>
<dbReference type="STRING" id="595528.A0A0D2U7Z8"/>